<dbReference type="GeneTree" id="ENSGT00830000128446"/>
<dbReference type="PANTHER" id="PTHR19367:SF18">
    <property type="entry name" value="T CELL RECEPTOR ALPHA VARIABLE 16"/>
    <property type="match status" value="1"/>
</dbReference>
<dbReference type="InParanoid" id="W5NMC2"/>
<feature type="signal peptide" evidence="6">
    <location>
        <begin position="1"/>
        <end position="16"/>
    </location>
</feature>
<dbReference type="Proteomes" id="UP000018468">
    <property type="component" value="Linkage group LG24"/>
</dbReference>
<dbReference type="Pfam" id="PF07686">
    <property type="entry name" value="V-set"/>
    <property type="match status" value="1"/>
</dbReference>
<dbReference type="SMART" id="SM00409">
    <property type="entry name" value="IG"/>
    <property type="match status" value="1"/>
</dbReference>
<protein>
    <recommendedName>
        <fullName evidence="7">Ig-like domain-containing protein</fullName>
    </recommendedName>
</protein>
<dbReference type="EMBL" id="AHAT01019607">
    <property type="status" value="NOT_ANNOTATED_CDS"/>
    <property type="molecule type" value="Genomic_DNA"/>
</dbReference>
<dbReference type="InterPro" id="IPR003599">
    <property type="entry name" value="Ig_sub"/>
</dbReference>
<proteinExistence type="predicted"/>
<dbReference type="Ensembl" id="ENSLOCT00000021818.1">
    <property type="protein sequence ID" value="ENSLOCP00000021781.1"/>
    <property type="gene ID" value="ENSLOCG00000017676.1"/>
</dbReference>
<dbReference type="AlphaFoldDB" id="W5NMC2"/>
<sequence length="114" mass="12885">TSTIYFFFFFPAMAAGDSITSQETDLSGNEGDSVTLTCSYDSSSNDIYLFWYRQSSDQPLQYILRKGARSYSGTNTAEFAKRRFSSTAERYSTTLTITGLTLEDTAIYYCALWE</sequence>
<dbReference type="STRING" id="7918.ENSLOCP00000021781"/>
<dbReference type="Gene3D" id="2.60.40.10">
    <property type="entry name" value="Immunoglobulins"/>
    <property type="match status" value="1"/>
</dbReference>
<keyword evidence="5" id="KW-1279">T cell receptor</keyword>
<dbReference type="GO" id="GO:0019814">
    <property type="term" value="C:immunoglobulin complex"/>
    <property type="evidence" value="ECO:0000318"/>
    <property type="project" value="GO_Central"/>
</dbReference>
<dbReference type="InterPro" id="IPR036179">
    <property type="entry name" value="Ig-like_dom_sf"/>
</dbReference>
<dbReference type="GO" id="GO:0006955">
    <property type="term" value="P:immune response"/>
    <property type="evidence" value="ECO:0000318"/>
    <property type="project" value="GO_Central"/>
</dbReference>
<dbReference type="HOGENOM" id="CLU_077975_8_1_1"/>
<dbReference type="InterPro" id="IPR007110">
    <property type="entry name" value="Ig-like_dom"/>
</dbReference>
<evidence type="ECO:0000256" key="6">
    <source>
        <dbReference type="SAM" id="SignalP"/>
    </source>
</evidence>
<organism evidence="8 9">
    <name type="scientific">Lepisosteus oculatus</name>
    <name type="common">Spotted gar</name>
    <dbReference type="NCBI Taxonomy" id="7918"/>
    <lineage>
        <taxon>Eukaryota</taxon>
        <taxon>Metazoa</taxon>
        <taxon>Chordata</taxon>
        <taxon>Craniata</taxon>
        <taxon>Vertebrata</taxon>
        <taxon>Euteleostomi</taxon>
        <taxon>Actinopterygii</taxon>
        <taxon>Neopterygii</taxon>
        <taxon>Holostei</taxon>
        <taxon>Semionotiformes</taxon>
        <taxon>Lepisosteidae</taxon>
        <taxon>Lepisosteus</taxon>
    </lineage>
</organism>
<dbReference type="InterPro" id="IPR051287">
    <property type="entry name" value="TCR_variable_region"/>
</dbReference>
<dbReference type="PROSITE" id="PS50835">
    <property type="entry name" value="IG_LIKE"/>
    <property type="match status" value="1"/>
</dbReference>
<keyword evidence="1 6" id="KW-0732">Signal</keyword>
<keyword evidence="5" id="KW-0391">Immunity</keyword>
<evidence type="ECO:0000313" key="8">
    <source>
        <dbReference type="Ensembl" id="ENSLOCP00000021781.1"/>
    </source>
</evidence>
<keyword evidence="9" id="KW-1185">Reference proteome</keyword>
<dbReference type="SUPFAM" id="SSF48726">
    <property type="entry name" value="Immunoglobulin"/>
    <property type="match status" value="1"/>
</dbReference>
<feature type="chain" id="PRO_5004869549" description="Ig-like domain-containing protein" evidence="6">
    <location>
        <begin position="17"/>
        <end position="114"/>
    </location>
</feature>
<dbReference type="SMART" id="SM00406">
    <property type="entry name" value="IGv"/>
    <property type="match status" value="1"/>
</dbReference>
<name>W5NMC2_LEPOC</name>
<evidence type="ECO:0000313" key="9">
    <source>
        <dbReference type="Proteomes" id="UP000018468"/>
    </source>
</evidence>
<evidence type="ECO:0000256" key="2">
    <source>
        <dbReference type="ARBA" id="ARBA00023130"/>
    </source>
</evidence>
<keyword evidence="4" id="KW-0393">Immunoglobulin domain</keyword>
<keyword evidence="3" id="KW-0675">Receptor</keyword>
<reference evidence="9" key="1">
    <citation type="submission" date="2011-12" db="EMBL/GenBank/DDBJ databases">
        <title>The Draft Genome of Lepisosteus oculatus.</title>
        <authorList>
            <consortium name="The Broad Institute Genome Assembly &amp; Analysis Group"/>
            <consortium name="Computational R&amp;D Group"/>
            <consortium name="and Sequencing Platform"/>
            <person name="Di Palma F."/>
            <person name="Alfoldi J."/>
            <person name="Johnson J."/>
            <person name="Berlin A."/>
            <person name="Gnerre S."/>
            <person name="Jaffe D."/>
            <person name="MacCallum I."/>
            <person name="Young S."/>
            <person name="Walker B.J."/>
            <person name="Lander E.S."/>
            <person name="Lindblad-Toh K."/>
        </authorList>
    </citation>
    <scope>NUCLEOTIDE SEQUENCE [LARGE SCALE GENOMIC DNA]</scope>
</reference>
<dbReference type="OMA" id="WKEAREW"/>
<evidence type="ECO:0000256" key="1">
    <source>
        <dbReference type="ARBA" id="ARBA00022729"/>
    </source>
</evidence>
<dbReference type="Bgee" id="ENSLOCG00000017676">
    <property type="expression patterns" value="Expressed in intestine and 2 other cell types or tissues"/>
</dbReference>
<evidence type="ECO:0000259" key="7">
    <source>
        <dbReference type="PROSITE" id="PS50835"/>
    </source>
</evidence>
<dbReference type="GO" id="GO:0002250">
    <property type="term" value="P:adaptive immune response"/>
    <property type="evidence" value="ECO:0007669"/>
    <property type="project" value="UniProtKB-KW"/>
</dbReference>
<feature type="domain" description="Ig-like" evidence="7">
    <location>
        <begin position="11"/>
        <end position="114"/>
    </location>
</feature>
<accession>W5NMC2</accession>
<dbReference type="InterPro" id="IPR013783">
    <property type="entry name" value="Ig-like_fold"/>
</dbReference>
<evidence type="ECO:0000256" key="4">
    <source>
        <dbReference type="ARBA" id="ARBA00023319"/>
    </source>
</evidence>
<evidence type="ECO:0000256" key="3">
    <source>
        <dbReference type="ARBA" id="ARBA00023170"/>
    </source>
</evidence>
<dbReference type="InterPro" id="IPR013106">
    <property type="entry name" value="Ig_V-set"/>
</dbReference>
<evidence type="ECO:0000256" key="5">
    <source>
        <dbReference type="ARBA" id="ARBA00043266"/>
    </source>
</evidence>
<reference evidence="8" key="2">
    <citation type="submission" date="2025-08" db="UniProtKB">
        <authorList>
            <consortium name="Ensembl"/>
        </authorList>
    </citation>
    <scope>IDENTIFICATION</scope>
</reference>
<dbReference type="FunFam" id="2.60.40.10:FF:002173">
    <property type="entry name" value="TRADV8 protein"/>
    <property type="match status" value="1"/>
</dbReference>
<dbReference type="PANTHER" id="PTHR19367">
    <property type="entry name" value="T-CELL RECEPTOR ALPHA CHAIN V REGION"/>
    <property type="match status" value="1"/>
</dbReference>
<keyword evidence="2" id="KW-1064">Adaptive immunity</keyword>
<dbReference type="GO" id="GO:0042101">
    <property type="term" value="C:T cell receptor complex"/>
    <property type="evidence" value="ECO:0007669"/>
    <property type="project" value="UniProtKB-KW"/>
</dbReference>
<reference evidence="8" key="3">
    <citation type="submission" date="2025-09" db="UniProtKB">
        <authorList>
            <consortium name="Ensembl"/>
        </authorList>
    </citation>
    <scope>IDENTIFICATION</scope>
</reference>